<dbReference type="EMBL" id="CAJJDO010000026">
    <property type="protein sequence ID" value="CAD8154991.1"/>
    <property type="molecule type" value="Genomic_DNA"/>
</dbReference>
<name>A0A8S1TLT9_9CILI</name>
<sequence>MIMMLGIQLMWIYCQRNLKNQQKWIVKKKTLKNINQQQNSSQRWQKCSQITNNELFKQPEFQSAINKYIECIKELNQKQSLYEEQKELLIIIYSSRAYKKQVNRMKHQKIELIIMYLNWNKTNHSTQKKY</sequence>
<keyword evidence="2" id="KW-1185">Reference proteome</keyword>
<dbReference type="Proteomes" id="UP000689195">
    <property type="component" value="Unassembled WGS sequence"/>
</dbReference>
<comment type="caution">
    <text evidence="1">The sequence shown here is derived from an EMBL/GenBank/DDBJ whole genome shotgun (WGS) entry which is preliminary data.</text>
</comment>
<protein>
    <submittedName>
        <fullName evidence="1">Uncharacterized protein</fullName>
    </submittedName>
</protein>
<evidence type="ECO:0000313" key="1">
    <source>
        <dbReference type="EMBL" id="CAD8154991.1"/>
    </source>
</evidence>
<dbReference type="AlphaFoldDB" id="A0A8S1TLT9"/>
<accession>A0A8S1TLT9</accession>
<proteinExistence type="predicted"/>
<reference evidence="1" key="1">
    <citation type="submission" date="2021-01" db="EMBL/GenBank/DDBJ databases">
        <authorList>
            <consortium name="Genoscope - CEA"/>
            <person name="William W."/>
        </authorList>
    </citation>
    <scope>NUCLEOTIDE SEQUENCE</scope>
</reference>
<gene>
    <name evidence="1" type="ORF">PPENT_87.1.T0260257</name>
</gene>
<evidence type="ECO:0000313" key="2">
    <source>
        <dbReference type="Proteomes" id="UP000689195"/>
    </source>
</evidence>
<organism evidence="1 2">
    <name type="scientific">Paramecium pentaurelia</name>
    <dbReference type="NCBI Taxonomy" id="43138"/>
    <lineage>
        <taxon>Eukaryota</taxon>
        <taxon>Sar</taxon>
        <taxon>Alveolata</taxon>
        <taxon>Ciliophora</taxon>
        <taxon>Intramacronucleata</taxon>
        <taxon>Oligohymenophorea</taxon>
        <taxon>Peniculida</taxon>
        <taxon>Parameciidae</taxon>
        <taxon>Paramecium</taxon>
    </lineage>
</organism>
<dbReference type="OrthoDB" id="290877at2759"/>